<dbReference type="EMBL" id="WIXE01024718">
    <property type="protein sequence ID" value="KAK5965348.1"/>
    <property type="molecule type" value="Genomic_DNA"/>
</dbReference>
<dbReference type="PANTHER" id="PTHR23403">
    <property type="entry name" value="TREHALASE"/>
    <property type="match status" value="1"/>
</dbReference>
<dbReference type="InterPro" id="IPR018232">
    <property type="entry name" value="Glyco_hydro_37_CS"/>
</dbReference>
<dbReference type="SUPFAM" id="SSF48208">
    <property type="entry name" value="Six-hairpin glycosidases"/>
    <property type="match status" value="1"/>
</dbReference>
<organism evidence="8 9">
    <name type="scientific">Trichostrongylus colubriformis</name>
    <name type="common">Black scour worm</name>
    <dbReference type="NCBI Taxonomy" id="6319"/>
    <lineage>
        <taxon>Eukaryota</taxon>
        <taxon>Metazoa</taxon>
        <taxon>Ecdysozoa</taxon>
        <taxon>Nematoda</taxon>
        <taxon>Chromadorea</taxon>
        <taxon>Rhabditida</taxon>
        <taxon>Rhabditina</taxon>
        <taxon>Rhabditomorpha</taxon>
        <taxon>Strongyloidea</taxon>
        <taxon>Trichostrongylidae</taxon>
        <taxon>Trichostrongylus</taxon>
    </lineage>
</organism>
<dbReference type="GO" id="GO:0005993">
    <property type="term" value="P:trehalose catabolic process"/>
    <property type="evidence" value="ECO:0007669"/>
    <property type="project" value="TreeGrafter"/>
</dbReference>
<dbReference type="PANTHER" id="PTHR23403:SF1">
    <property type="entry name" value="TREHALASE"/>
    <property type="match status" value="1"/>
</dbReference>
<comment type="similarity">
    <text evidence="2 7">Belongs to the glycosyl hydrolase 37 family.</text>
</comment>
<dbReference type="PROSITE" id="PS00927">
    <property type="entry name" value="TREHALASE_1"/>
    <property type="match status" value="1"/>
</dbReference>
<evidence type="ECO:0000313" key="9">
    <source>
        <dbReference type="Proteomes" id="UP001331761"/>
    </source>
</evidence>
<comment type="catalytic activity">
    <reaction evidence="1 7">
        <text>alpha,alpha-trehalose + H2O = alpha-D-glucose + beta-D-glucose</text>
        <dbReference type="Rhea" id="RHEA:32675"/>
        <dbReference type="ChEBI" id="CHEBI:15377"/>
        <dbReference type="ChEBI" id="CHEBI:15903"/>
        <dbReference type="ChEBI" id="CHEBI:16551"/>
        <dbReference type="ChEBI" id="CHEBI:17925"/>
        <dbReference type="EC" id="3.2.1.28"/>
    </reaction>
</comment>
<name>A0AAN8FJU0_TRICO</name>
<evidence type="ECO:0000256" key="5">
    <source>
        <dbReference type="ARBA" id="ARBA00022801"/>
    </source>
</evidence>
<evidence type="ECO:0000256" key="6">
    <source>
        <dbReference type="ARBA" id="ARBA00023295"/>
    </source>
</evidence>
<gene>
    <name evidence="8" type="ORF">GCK32_005956</name>
</gene>
<dbReference type="Proteomes" id="UP001331761">
    <property type="component" value="Unassembled WGS sequence"/>
</dbReference>
<evidence type="ECO:0000256" key="4">
    <source>
        <dbReference type="ARBA" id="ARBA00019905"/>
    </source>
</evidence>
<proteinExistence type="inferred from homology"/>
<dbReference type="InterPro" id="IPR008928">
    <property type="entry name" value="6-hairpin_glycosidase_sf"/>
</dbReference>
<evidence type="ECO:0000256" key="3">
    <source>
        <dbReference type="ARBA" id="ARBA00012757"/>
    </source>
</evidence>
<keyword evidence="5 7" id="KW-0378">Hydrolase</keyword>
<keyword evidence="6 7" id="KW-0326">Glycosidase</keyword>
<evidence type="ECO:0000256" key="1">
    <source>
        <dbReference type="ARBA" id="ARBA00001576"/>
    </source>
</evidence>
<evidence type="ECO:0000256" key="7">
    <source>
        <dbReference type="RuleBase" id="RU361180"/>
    </source>
</evidence>
<sequence length="676" mass="78699">IQRFGKVISHVCFASVGFHASGNMTQYRTLLAACRFFALIACLFGLPSSRTHHHRRSLETLLMSERRENNIPEKPRESREIIWRGRPEKKEIIQTCDESNAPGRYMVYCSGKLLQAVMATKLYNDSKTFVDQPMKEGRTGRQIESDFEHQFPQPVSQITRDQVKRFVDENFDQEGQELTSCQLSDWTRYPVQFKVIKDNNLRLFALNLNAIWKELCREIKPAVKESPERFSLLYVPHHFIIPGGRFREFYYWDAYWIVKGLLASGMMDTTKAMILNFAYIIDNYGFIPNGGRVYYLRRSQPPLFIPMVYEYYLATRDKDFLREMLPIMEKEVQFWQKNRTVDLEVDGKPITVYQYRTPSTVPRPESYREDTDAAKDIPDENAKRQFYQDIASAAESGWDFSIRWFADRVSLKSIETTNILPVDLNAFICYNLHILGALHAEVGNDRKSTSWISQYIKFRGDFEKVFYVNEAKGWYDYNLRTKRHNTDFYASIAVPLFTQCYEPLSLSKSDDLYDKMEEMGVFNYVGGIPTSLQLQSTQQWDFPNGWSPLNHMIVEGLRKSDDPRMQQKAYLLAKKWVLSNLHVFESDQTMWEKYDVVSANPRLGSGGEYLVQPGFGWTNGAILDLLVSYGDRMEYETAQASPKTPKEPQFRLNHSINGFIINTVILSLILVVCNLW</sequence>
<evidence type="ECO:0000256" key="2">
    <source>
        <dbReference type="ARBA" id="ARBA00005615"/>
    </source>
</evidence>
<dbReference type="AlphaFoldDB" id="A0AAN8FJU0"/>
<dbReference type="PRINTS" id="PR00744">
    <property type="entry name" value="GLHYDRLASE37"/>
</dbReference>
<dbReference type="InterPro" id="IPR012341">
    <property type="entry name" value="6hp_glycosidase-like_sf"/>
</dbReference>
<keyword evidence="9" id="KW-1185">Reference proteome</keyword>
<accession>A0AAN8FJU0</accession>
<feature type="non-terminal residue" evidence="8">
    <location>
        <position position="1"/>
    </location>
</feature>
<dbReference type="PROSITE" id="PS00928">
    <property type="entry name" value="TREHALASE_2"/>
    <property type="match status" value="1"/>
</dbReference>
<dbReference type="EC" id="3.2.1.28" evidence="3 7"/>
<dbReference type="InterPro" id="IPR001661">
    <property type="entry name" value="Glyco_hydro_37"/>
</dbReference>
<evidence type="ECO:0000313" key="8">
    <source>
        <dbReference type="EMBL" id="KAK5965348.1"/>
    </source>
</evidence>
<comment type="caution">
    <text evidence="8">The sequence shown here is derived from an EMBL/GenBank/DDBJ whole genome shotgun (WGS) entry which is preliminary data.</text>
</comment>
<dbReference type="Pfam" id="PF01204">
    <property type="entry name" value="Trehalase"/>
    <property type="match status" value="1"/>
</dbReference>
<protein>
    <recommendedName>
        <fullName evidence="4 7">Trehalase</fullName>
        <ecNumber evidence="3 7">3.2.1.28</ecNumber>
    </recommendedName>
    <alternativeName>
        <fullName evidence="7">Alpha-trehalose glucohydrolase</fullName>
    </alternativeName>
</protein>
<reference evidence="8 9" key="1">
    <citation type="submission" date="2019-10" db="EMBL/GenBank/DDBJ databases">
        <title>Assembly and Annotation for the nematode Trichostrongylus colubriformis.</title>
        <authorList>
            <person name="Martin J."/>
        </authorList>
    </citation>
    <scope>NUCLEOTIDE SEQUENCE [LARGE SCALE GENOMIC DNA]</scope>
    <source>
        <strain evidence="8">G859</strain>
        <tissue evidence="8">Whole worm</tissue>
    </source>
</reference>
<dbReference type="Gene3D" id="1.50.10.10">
    <property type="match status" value="1"/>
</dbReference>
<dbReference type="GO" id="GO:0004555">
    <property type="term" value="F:alpha,alpha-trehalase activity"/>
    <property type="evidence" value="ECO:0007669"/>
    <property type="project" value="UniProtKB-EC"/>
</dbReference>